<keyword evidence="9" id="KW-0472">Membrane</keyword>
<dbReference type="AlphaFoldDB" id="A0A835GE74"/>
<dbReference type="InterPro" id="IPR008928">
    <property type="entry name" value="6-hairpin_glycosidase_sf"/>
</dbReference>
<name>A0A835GE74_SPOEX</name>
<evidence type="ECO:0000256" key="4">
    <source>
        <dbReference type="ARBA" id="ARBA00051415"/>
    </source>
</evidence>
<sequence length="804" mass="91086">MSIAPAVLRRIEADTVTTSYPPNRDRLEELTLMWMWNFLARNKQVAAMLGLLAVAAVVTIALTTKGRGYAAEVHGVEEPEDISPASYVFSAHNLPSNDKFMPSIGNGHIATNIFSDTVYMNGLYNGIGGYSHRARIPSWANIRLNSTLTHFPYSPIYSLDTKEAVFKVRVDRERSVVTQRIYAHRFYTRAIVNQIRVDSKTHYDPNFVNQEIWIAIKLMPGPESEDIAFSDPVPEIINGRTIWNVCGQTMESEDLAYQPLPVDVCAYWTSVPDHLVVPQHGSRVFTFAMTADKNKTVAREELIKVLQEDGEVLYQKHVDQWQKLYHQGGMEIEGNLELGKIVNGIWYYFLSALPSEESFQPLGRYYGLSPTGLARGGTFEDYEGHNFWDTETWMFPSILLLYPQYANKLLQYRLDTAYVAADLAKITGHKGYRYPWESAYTGVEVTQPCCPDVATFEQHISGCIAFAVRQYLSTTRDEEWLKHGGCDIVTKIADFWELRAVINFNTGLYEIANVMGPDEDHRNVTNSVFTNVVAGYSLYLAQYVSCLCKSYYLARDPDHYADIAWSLALPYDEENDYHPQFTNYQRGEEIKQADAVLLGFPLQYSMNISTRLNDLTYYESVTRENGPAMTWSMHTIGHLQLDDDAKAEEMFNRSYEGFVREPFKIWTELRRPDSGAVNFFTGMGGFLQTLVFGYAGISIHLDRLEINKPRLPPKATKFTIRGIKYLGSNLTLEVSANSTKLSVTSMDDNWRLALNDGKYTVTLAPGITVILPGAGPFTVYSEPWKDCKLPADIIGHNYIRPDGT</sequence>
<comment type="function">
    <text evidence="5">Catalyzes the hydrolysis of glucose from the disaccharide unit linked to hydroxylysine residues of collagen and collagen-like proteins.</text>
</comment>
<proteinExistence type="inferred from homology"/>
<dbReference type="Gene3D" id="2.60.420.10">
    <property type="entry name" value="Maltose phosphorylase, domain 3"/>
    <property type="match status" value="1"/>
</dbReference>
<dbReference type="GO" id="GO:0005975">
    <property type="term" value="P:carbohydrate metabolic process"/>
    <property type="evidence" value="ECO:0007669"/>
    <property type="project" value="InterPro"/>
</dbReference>
<dbReference type="FunFam" id="1.50.10.10:FF:000023">
    <property type="entry name" value="Protein-glucosylgalactosylhydroxylysine glucosidase"/>
    <property type="match status" value="1"/>
</dbReference>
<feature type="transmembrane region" description="Helical" evidence="9">
    <location>
        <begin position="45"/>
        <end position="63"/>
    </location>
</feature>
<dbReference type="PANTHER" id="PTHR11051:SF8">
    <property type="entry name" value="PROTEIN-GLUCOSYLGALACTOSYLHYDROXYLYSINE GLUCOSIDASE"/>
    <property type="match status" value="1"/>
</dbReference>
<reference evidence="11" key="1">
    <citation type="submission" date="2020-08" db="EMBL/GenBank/DDBJ databases">
        <title>Spodoptera exigua strain:BAW_Kor-Di-RS1 Genome sequencing and assembly.</title>
        <authorList>
            <person name="Kim J."/>
            <person name="Nam H.Y."/>
            <person name="Kwon M."/>
            <person name="Choi J.H."/>
            <person name="Cho S.R."/>
            <person name="Kim G.-H."/>
        </authorList>
    </citation>
    <scope>NUCLEOTIDE SEQUENCE</scope>
    <source>
        <strain evidence="11">BAW_Kor-Di-RS1</strain>
        <tissue evidence="11">Whole-body</tissue>
    </source>
</reference>
<dbReference type="Proteomes" id="UP000648187">
    <property type="component" value="Unassembled WGS sequence"/>
</dbReference>
<dbReference type="Gene3D" id="1.50.10.10">
    <property type="match status" value="1"/>
</dbReference>
<comment type="caution">
    <text evidence="11">The sequence shown here is derived from an EMBL/GenBank/DDBJ whole genome shotgun (WGS) entry which is preliminary data.</text>
</comment>
<dbReference type="InterPro" id="IPR012341">
    <property type="entry name" value="6hp_glycosidase-like_sf"/>
</dbReference>
<dbReference type="InterPro" id="IPR005195">
    <property type="entry name" value="Glyco_hydro_65_M"/>
</dbReference>
<feature type="domain" description="Glycoside hydrolase family 65 central catalytic" evidence="10">
    <location>
        <begin position="374"/>
        <end position="588"/>
    </location>
</feature>
<keyword evidence="9" id="KW-1133">Transmembrane helix</keyword>
<organism evidence="11 12">
    <name type="scientific">Spodoptera exigua</name>
    <name type="common">Beet armyworm</name>
    <name type="synonym">Noctua fulgens</name>
    <dbReference type="NCBI Taxonomy" id="7107"/>
    <lineage>
        <taxon>Eukaryota</taxon>
        <taxon>Metazoa</taxon>
        <taxon>Ecdysozoa</taxon>
        <taxon>Arthropoda</taxon>
        <taxon>Hexapoda</taxon>
        <taxon>Insecta</taxon>
        <taxon>Pterygota</taxon>
        <taxon>Neoptera</taxon>
        <taxon>Endopterygota</taxon>
        <taxon>Lepidoptera</taxon>
        <taxon>Glossata</taxon>
        <taxon>Ditrysia</taxon>
        <taxon>Noctuoidea</taxon>
        <taxon>Noctuidae</taxon>
        <taxon>Amphipyrinae</taxon>
        <taxon>Spodoptera</taxon>
    </lineage>
</organism>
<keyword evidence="12" id="KW-1185">Reference proteome</keyword>
<dbReference type="SUPFAM" id="SSF48208">
    <property type="entry name" value="Six-hairpin glycosidases"/>
    <property type="match status" value="1"/>
</dbReference>
<evidence type="ECO:0000259" key="10">
    <source>
        <dbReference type="Pfam" id="PF03632"/>
    </source>
</evidence>
<comment type="catalytic activity">
    <reaction evidence="4">
        <text>(5R)-5-O-[alpha-D-glucosyl-(1-&gt;2)-beta-D-galactosyl]-5-hydroxy-L-lysyl-[collagen] + H2O = (5R)-5-O-(beta-D-galactosyl)-5-hydroxy-L-lysyl-[collagen] + D-glucose</text>
        <dbReference type="Rhea" id="RHEA:11068"/>
        <dbReference type="Rhea" id="RHEA-COMP:12753"/>
        <dbReference type="Rhea" id="RHEA-COMP:12754"/>
        <dbReference type="ChEBI" id="CHEBI:4167"/>
        <dbReference type="ChEBI" id="CHEBI:15377"/>
        <dbReference type="ChEBI" id="CHEBI:133443"/>
        <dbReference type="ChEBI" id="CHEBI:133452"/>
        <dbReference type="EC" id="3.2.1.107"/>
    </reaction>
</comment>
<keyword evidence="9" id="KW-0812">Transmembrane</keyword>
<dbReference type="EMBL" id="JACKWZ010000167">
    <property type="protein sequence ID" value="KAF9413203.1"/>
    <property type="molecule type" value="Genomic_DNA"/>
</dbReference>
<evidence type="ECO:0000256" key="9">
    <source>
        <dbReference type="SAM" id="Phobius"/>
    </source>
</evidence>
<evidence type="ECO:0000313" key="11">
    <source>
        <dbReference type="EMBL" id="KAF9413203.1"/>
    </source>
</evidence>
<protein>
    <recommendedName>
        <fullName evidence="7">Protein-glucosylgalactosylhydroxylysine glucosidase</fullName>
        <ecNumber evidence="6">3.2.1.107</ecNumber>
    </recommendedName>
    <alternativeName>
        <fullName evidence="8">Acid trehalase-like protein 1</fullName>
    </alternativeName>
</protein>
<evidence type="ECO:0000256" key="1">
    <source>
        <dbReference type="ARBA" id="ARBA00006768"/>
    </source>
</evidence>
<evidence type="ECO:0000256" key="6">
    <source>
        <dbReference type="ARBA" id="ARBA00066430"/>
    </source>
</evidence>
<dbReference type="Pfam" id="PF03632">
    <property type="entry name" value="Glyco_hydro_65m"/>
    <property type="match status" value="1"/>
</dbReference>
<keyword evidence="3" id="KW-0326">Glycosidase</keyword>
<comment type="similarity">
    <text evidence="1">Belongs to the glycosyl hydrolase 65 family.</text>
</comment>
<evidence type="ECO:0000256" key="7">
    <source>
        <dbReference type="ARBA" id="ARBA00071505"/>
    </source>
</evidence>
<gene>
    <name evidence="11" type="ORF">HW555_008483</name>
</gene>
<evidence type="ECO:0000256" key="2">
    <source>
        <dbReference type="ARBA" id="ARBA00022801"/>
    </source>
</evidence>
<evidence type="ECO:0000313" key="12">
    <source>
        <dbReference type="Proteomes" id="UP000648187"/>
    </source>
</evidence>
<dbReference type="EC" id="3.2.1.107" evidence="6"/>
<accession>A0A835GE74</accession>
<dbReference type="PANTHER" id="PTHR11051">
    <property type="entry name" value="GLYCOSYL HYDROLASE-RELATED"/>
    <property type="match status" value="1"/>
</dbReference>
<dbReference type="GO" id="GO:0047402">
    <property type="term" value="F:protein-glucosylgalactosylhydroxylysine glucosidase activity"/>
    <property type="evidence" value="ECO:0007669"/>
    <property type="project" value="UniProtKB-EC"/>
</dbReference>
<evidence type="ECO:0000256" key="8">
    <source>
        <dbReference type="ARBA" id="ARBA00079982"/>
    </source>
</evidence>
<keyword evidence="2" id="KW-0378">Hydrolase</keyword>
<evidence type="ECO:0000256" key="3">
    <source>
        <dbReference type="ARBA" id="ARBA00023295"/>
    </source>
</evidence>
<evidence type="ECO:0000256" key="5">
    <source>
        <dbReference type="ARBA" id="ARBA00053339"/>
    </source>
</evidence>